<feature type="repeat" description="TPR" evidence="1">
    <location>
        <begin position="343"/>
        <end position="376"/>
    </location>
</feature>
<dbReference type="SMART" id="SM00028">
    <property type="entry name" value="TPR"/>
    <property type="match status" value="3"/>
</dbReference>
<keyword evidence="4" id="KW-1185">Reference proteome</keyword>
<keyword evidence="1" id="KW-0802">TPR repeat</keyword>
<evidence type="ECO:0000313" key="3">
    <source>
        <dbReference type="EMBL" id="TZF90891.1"/>
    </source>
</evidence>
<keyword evidence="2" id="KW-0732">Signal</keyword>
<reference evidence="3 4" key="1">
    <citation type="submission" date="2019-08" db="EMBL/GenBank/DDBJ databases">
        <title>Draft genome sequence of Lysobacter sp. UKS-15.</title>
        <authorList>
            <person name="Im W.-T."/>
        </authorList>
    </citation>
    <scope>NUCLEOTIDE SEQUENCE [LARGE SCALE GENOMIC DNA]</scope>
    <source>
        <strain evidence="3 4">UKS-15</strain>
    </source>
</reference>
<dbReference type="PROSITE" id="PS50005">
    <property type="entry name" value="TPR"/>
    <property type="match status" value="1"/>
</dbReference>
<dbReference type="OrthoDB" id="5964849at2"/>
<dbReference type="RefSeq" id="WP_149351989.1">
    <property type="nucleotide sequence ID" value="NZ_VTRV01000023.1"/>
</dbReference>
<dbReference type="PANTHER" id="PTHR12558:SF13">
    <property type="entry name" value="CELL DIVISION CYCLE PROTEIN 27 HOMOLOG"/>
    <property type="match status" value="1"/>
</dbReference>
<feature type="signal peptide" evidence="2">
    <location>
        <begin position="1"/>
        <end position="29"/>
    </location>
</feature>
<name>A0A5D8Z7X0_9GAMM</name>
<evidence type="ECO:0000313" key="4">
    <source>
        <dbReference type="Proteomes" id="UP000323164"/>
    </source>
</evidence>
<dbReference type="SUPFAM" id="SSF48452">
    <property type="entry name" value="TPR-like"/>
    <property type="match status" value="2"/>
</dbReference>
<sequence length="422" mass="44843">MTLPKFRRRTLAAVVLALTTASVVAPAFAQNDDMDDKAVESGGRADAARKAREARHKKSAVVAEQTTAAAPVSTRFPNATRSVPVGKASVKGTPKLQALLKTYNAGQSAEARVAADAIIGDAASNPYEKAFAAQLAAQTAISAQDYPAALRYIDLAIAQNSLDNDAHFGLMQQRAQIQMMSKDYGGALASVDRFLAESRATDSASLVLRGNALYRLGRYAEAAAVLKPAVAAAPGHSDWDALLADSLSRSGNTAEAAKIAEGVAAKNPGDKQARFNLVQSYLQTKQTEKAAQLLEEMRKSGQLTDDSDYRQLFSIYANIQGKEQQTIDTINEGMSKGVLKPDYNVYLALAQSYYFSDQTDKAIAAYQKAAALGKDGEAALALAGVLRNEQRIPEAKAAAQQALAKGLKHPEDAKKIIALPGK</sequence>
<gene>
    <name evidence="3" type="ORF">FW784_03565</name>
</gene>
<evidence type="ECO:0000256" key="1">
    <source>
        <dbReference type="PROSITE-ProRule" id="PRU00339"/>
    </source>
</evidence>
<dbReference type="AlphaFoldDB" id="A0A5D8Z7X0"/>
<dbReference type="InterPro" id="IPR019734">
    <property type="entry name" value="TPR_rpt"/>
</dbReference>
<dbReference type="Gene3D" id="1.25.40.10">
    <property type="entry name" value="Tetratricopeptide repeat domain"/>
    <property type="match status" value="3"/>
</dbReference>
<feature type="chain" id="PRO_5022740819" evidence="2">
    <location>
        <begin position="30"/>
        <end position="422"/>
    </location>
</feature>
<dbReference type="Pfam" id="PF13181">
    <property type="entry name" value="TPR_8"/>
    <property type="match status" value="1"/>
</dbReference>
<dbReference type="PANTHER" id="PTHR12558">
    <property type="entry name" value="CELL DIVISION CYCLE 16,23,27"/>
    <property type="match status" value="1"/>
</dbReference>
<protein>
    <submittedName>
        <fullName evidence="3">Tetratricopeptide repeat protein</fullName>
    </submittedName>
</protein>
<dbReference type="Pfam" id="PF14559">
    <property type="entry name" value="TPR_19"/>
    <property type="match status" value="2"/>
</dbReference>
<evidence type="ECO:0000256" key="2">
    <source>
        <dbReference type="SAM" id="SignalP"/>
    </source>
</evidence>
<dbReference type="Proteomes" id="UP000323164">
    <property type="component" value="Unassembled WGS sequence"/>
</dbReference>
<dbReference type="InterPro" id="IPR011990">
    <property type="entry name" value="TPR-like_helical_dom_sf"/>
</dbReference>
<dbReference type="EMBL" id="VTRV01000023">
    <property type="protein sequence ID" value="TZF90891.1"/>
    <property type="molecule type" value="Genomic_DNA"/>
</dbReference>
<organism evidence="3 4">
    <name type="scientific">Cognatilysobacter lacus</name>
    <dbReference type="NCBI Taxonomy" id="1643323"/>
    <lineage>
        <taxon>Bacteria</taxon>
        <taxon>Pseudomonadati</taxon>
        <taxon>Pseudomonadota</taxon>
        <taxon>Gammaproteobacteria</taxon>
        <taxon>Lysobacterales</taxon>
        <taxon>Lysobacteraceae</taxon>
        <taxon>Cognatilysobacter</taxon>
    </lineage>
</organism>
<comment type="caution">
    <text evidence="3">The sequence shown here is derived from an EMBL/GenBank/DDBJ whole genome shotgun (WGS) entry which is preliminary data.</text>
</comment>
<accession>A0A5D8Z7X0</accession>
<proteinExistence type="predicted"/>